<evidence type="ECO:0000256" key="1">
    <source>
        <dbReference type="SAM" id="MobiDB-lite"/>
    </source>
</evidence>
<gene>
    <name evidence="2" type="ORF">PTT_05434</name>
</gene>
<keyword evidence="3" id="KW-1185">Reference proteome</keyword>
<sequence length="149" mass="16701">MSSTPATWAPTMKYQQGRDRSQPQERTLLEQYADESIVTFWRAFKGKTANYNHDVDVATTVNISNAIDLIDTNPMAPSQVIWGITHPTDAHPGVQGIIGNQTLIDILLIRHFKNHGGLVLPPLSSARAVQDWYEKLAEKEKAEGKTWMT</sequence>
<evidence type="ECO:0000313" key="3">
    <source>
        <dbReference type="Proteomes" id="UP000001067"/>
    </source>
</evidence>
<dbReference type="HOGENOM" id="CLU_118712_0_0_1"/>
<name>E3RF05_PYRTT</name>
<dbReference type="AlphaFoldDB" id="E3RF05"/>
<dbReference type="KEGG" id="pte:PTT_05434"/>
<feature type="non-terminal residue" evidence="2">
    <location>
        <position position="149"/>
    </location>
</feature>
<reference evidence="2 3" key="1">
    <citation type="journal article" date="2010" name="Genome Biol.">
        <title>A first genome assembly of the barley fungal pathogen Pyrenophora teres f. teres.</title>
        <authorList>
            <person name="Ellwood S.R."/>
            <person name="Liu Z."/>
            <person name="Syme R.A."/>
            <person name="Lai Z."/>
            <person name="Hane J.K."/>
            <person name="Keiper F."/>
            <person name="Moffat C.S."/>
            <person name="Oliver R.P."/>
            <person name="Friesen T.L."/>
        </authorList>
    </citation>
    <scope>NUCLEOTIDE SEQUENCE [LARGE SCALE GENOMIC DNA]</scope>
    <source>
        <strain evidence="2 3">0-1</strain>
    </source>
</reference>
<organism evidence="3">
    <name type="scientific">Pyrenophora teres f. teres (strain 0-1)</name>
    <name type="common">Barley net blotch fungus</name>
    <name type="synonym">Drechslera teres f. teres</name>
    <dbReference type="NCBI Taxonomy" id="861557"/>
    <lineage>
        <taxon>Eukaryota</taxon>
        <taxon>Fungi</taxon>
        <taxon>Dikarya</taxon>
        <taxon>Ascomycota</taxon>
        <taxon>Pezizomycotina</taxon>
        <taxon>Dothideomycetes</taxon>
        <taxon>Pleosporomycetidae</taxon>
        <taxon>Pleosporales</taxon>
        <taxon>Pleosporineae</taxon>
        <taxon>Pleosporaceae</taxon>
        <taxon>Pyrenophora</taxon>
    </lineage>
</organism>
<evidence type="ECO:0000313" key="2">
    <source>
        <dbReference type="EMBL" id="EFQ95690.1"/>
    </source>
</evidence>
<protein>
    <submittedName>
        <fullName evidence="2">Uncharacterized protein</fullName>
    </submittedName>
</protein>
<dbReference type="EMBL" id="GL532581">
    <property type="protein sequence ID" value="EFQ95690.1"/>
    <property type="molecule type" value="Genomic_DNA"/>
</dbReference>
<feature type="region of interest" description="Disordered" evidence="1">
    <location>
        <begin position="1"/>
        <end position="23"/>
    </location>
</feature>
<dbReference type="Proteomes" id="UP000001067">
    <property type="component" value="Unassembled WGS sequence"/>
</dbReference>
<proteinExistence type="predicted"/>
<accession>E3RF05</accession>
<dbReference type="OrthoDB" id="3681043at2759"/>